<organism evidence="1 2">
    <name type="scientific">Protomyces lactucae-debilis</name>
    <dbReference type="NCBI Taxonomy" id="2754530"/>
    <lineage>
        <taxon>Eukaryota</taxon>
        <taxon>Fungi</taxon>
        <taxon>Dikarya</taxon>
        <taxon>Ascomycota</taxon>
        <taxon>Taphrinomycotina</taxon>
        <taxon>Taphrinomycetes</taxon>
        <taxon>Taphrinales</taxon>
        <taxon>Protomycetaceae</taxon>
        <taxon>Protomyces</taxon>
    </lineage>
</organism>
<gene>
    <name evidence="1" type="ORF">BCR37DRAFT_392789</name>
</gene>
<dbReference type="AlphaFoldDB" id="A0A1Y2FF74"/>
<evidence type="ECO:0000313" key="1">
    <source>
        <dbReference type="EMBL" id="ORY82583.1"/>
    </source>
</evidence>
<comment type="caution">
    <text evidence="1">The sequence shown here is derived from an EMBL/GenBank/DDBJ whole genome shotgun (WGS) entry which is preliminary data.</text>
</comment>
<keyword evidence="2" id="KW-1185">Reference proteome</keyword>
<evidence type="ECO:0000313" key="2">
    <source>
        <dbReference type="Proteomes" id="UP000193685"/>
    </source>
</evidence>
<dbReference type="GeneID" id="63787801"/>
<accession>A0A1Y2FF74</accession>
<dbReference type="EMBL" id="MCFI01000009">
    <property type="protein sequence ID" value="ORY82583.1"/>
    <property type="molecule type" value="Genomic_DNA"/>
</dbReference>
<name>A0A1Y2FF74_PROLT</name>
<dbReference type="RefSeq" id="XP_040725454.1">
    <property type="nucleotide sequence ID" value="XM_040871202.1"/>
</dbReference>
<protein>
    <submittedName>
        <fullName evidence="1">Uncharacterized protein</fullName>
    </submittedName>
</protein>
<sequence length="254" mass="28763">MLSRQGQRPQTPFAYASVHPALRGSFASLHYSTRLPYPDLPVTSAMMQSSDSLSVLSLISLTQFAQFEAQLSVKSIESMVLHYGAASVRGMHKPLPVPVQTPEHKEAQPTGLKHWMGTLKLRAKTLLGRKAPEKENLPPSYDCKLQQATRPPLTSLFASSLSSINNPFEEHNEGFSKIWRDSEGVRYLCVEQVEPSLQQRDAFWQLRIEAMRYGKVIPIPVKNIMKRCRSKSKCSDGLWTIDGKRRIWLVQRIC</sequence>
<reference evidence="1 2" key="1">
    <citation type="submission" date="2016-07" db="EMBL/GenBank/DDBJ databases">
        <title>Pervasive Adenine N6-methylation of Active Genes in Fungi.</title>
        <authorList>
            <consortium name="DOE Joint Genome Institute"/>
            <person name="Mondo S.J."/>
            <person name="Dannebaum R.O."/>
            <person name="Kuo R.C."/>
            <person name="Labutti K."/>
            <person name="Haridas S."/>
            <person name="Kuo A."/>
            <person name="Salamov A."/>
            <person name="Ahrendt S.R."/>
            <person name="Lipzen A."/>
            <person name="Sullivan W."/>
            <person name="Andreopoulos W.B."/>
            <person name="Clum A."/>
            <person name="Lindquist E."/>
            <person name="Daum C."/>
            <person name="Ramamoorthy G.K."/>
            <person name="Gryganskyi A."/>
            <person name="Culley D."/>
            <person name="Magnuson J.K."/>
            <person name="James T.Y."/>
            <person name="O'Malley M.A."/>
            <person name="Stajich J.E."/>
            <person name="Spatafora J.W."/>
            <person name="Visel A."/>
            <person name="Grigoriev I.V."/>
        </authorList>
    </citation>
    <scope>NUCLEOTIDE SEQUENCE [LARGE SCALE GENOMIC DNA]</scope>
    <source>
        <strain evidence="1 2">12-1054</strain>
    </source>
</reference>
<dbReference type="Proteomes" id="UP000193685">
    <property type="component" value="Unassembled WGS sequence"/>
</dbReference>
<proteinExistence type="predicted"/>